<dbReference type="SUPFAM" id="SSF81321">
    <property type="entry name" value="Family A G protein-coupled receptor-like"/>
    <property type="match status" value="1"/>
</dbReference>
<evidence type="ECO:0000256" key="4">
    <source>
        <dbReference type="ARBA" id="ARBA00022989"/>
    </source>
</evidence>
<protein>
    <submittedName>
        <fullName evidence="15">G_PROTEIN_RECEP_F1_2 domain-containing protein</fullName>
    </submittedName>
</protein>
<feature type="transmembrane region" description="Helical" evidence="11">
    <location>
        <begin position="340"/>
        <end position="362"/>
    </location>
</feature>
<feature type="transmembrane region" description="Helical" evidence="11">
    <location>
        <begin position="63"/>
        <end position="87"/>
    </location>
</feature>
<dbReference type="PRINTS" id="PR00237">
    <property type="entry name" value="GPCRRHODOPSN"/>
</dbReference>
<dbReference type="GO" id="GO:0004930">
    <property type="term" value="F:G protein-coupled receptor activity"/>
    <property type="evidence" value="ECO:0007669"/>
    <property type="project" value="UniProtKB-KW"/>
</dbReference>
<evidence type="ECO:0000256" key="2">
    <source>
        <dbReference type="ARBA" id="ARBA00022475"/>
    </source>
</evidence>
<evidence type="ECO:0000256" key="5">
    <source>
        <dbReference type="ARBA" id="ARBA00023040"/>
    </source>
</evidence>
<evidence type="ECO:0000313" key="13">
    <source>
        <dbReference type="EMBL" id="VDN03449.1"/>
    </source>
</evidence>
<evidence type="ECO:0000256" key="10">
    <source>
        <dbReference type="RuleBase" id="RU000688"/>
    </source>
</evidence>
<dbReference type="STRING" id="103827.A0A0N5D033"/>
<dbReference type="AlphaFoldDB" id="A0A0N5D033"/>
<evidence type="ECO:0000256" key="3">
    <source>
        <dbReference type="ARBA" id="ARBA00022692"/>
    </source>
</evidence>
<dbReference type="Proteomes" id="UP000276776">
    <property type="component" value="Unassembled WGS sequence"/>
</dbReference>
<keyword evidence="6 11" id="KW-0472">Membrane</keyword>
<keyword evidence="2" id="KW-1003">Cell membrane</keyword>
<keyword evidence="4 11" id="KW-1133">Transmembrane helix</keyword>
<dbReference type="WBParaSite" id="TCLT_0000613801-mRNA-1">
    <property type="protein sequence ID" value="TCLT_0000613801-mRNA-1"/>
    <property type="gene ID" value="TCLT_0000613801"/>
</dbReference>
<dbReference type="Gene3D" id="1.20.1070.10">
    <property type="entry name" value="Rhodopsin 7-helix transmembrane proteins"/>
    <property type="match status" value="1"/>
</dbReference>
<gene>
    <name evidence="13" type="ORF">TCLT_LOCUS6127</name>
</gene>
<dbReference type="PANTHER" id="PTHR24248:SF125">
    <property type="entry name" value="DOPAMINE D2-LIKE RECEPTOR"/>
    <property type="match status" value="1"/>
</dbReference>
<evidence type="ECO:0000256" key="7">
    <source>
        <dbReference type="ARBA" id="ARBA00023157"/>
    </source>
</evidence>
<keyword evidence="14" id="KW-1185">Reference proteome</keyword>
<dbReference type="SMART" id="SM01381">
    <property type="entry name" value="7TM_GPCR_Srsx"/>
    <property type="match status" value="1"/>
</dbReference>
<feature type="transmembrane region" description="Helical" evidence="11">
    <location>
        <begin position="179"/>
        <end position="206"/>
    </location>
</feature>
<dbReference type="GO" id="GO:0005886">
    <property type="term" value="C:plasma membrane"/>
    <property type="evidence" value="ECO:0007669"/>
    <property type="project" value="UniProtKB-SubCell"/>
</dbReference>
<evidence type="ECO:0000256" key="11">
    <source>
        <dbReference type="SAM" id="Phobius"/>
    </source>
</evidence>
<evidence type="ECO:0000313" key="14">
    <source>
        <dbReference type="Proteomes" id="UP000276776"/>
    </source>
</evidence>
<feature type="transmembrane region" description="Helical" evidence="11">
    <location>
        <begin position="299"/>
        <end position="320"/>
    </location>
</feature>
<keyword evidence="9 10" id="KW-0807">Transducer</keyword>
<feature type="transmembrane region" description="Helical" evidence="11">
    <location>
        <begin position="107"/>
        <end position="134"/>
    </location>
</feature>
<dbReference type="EMBL" id="UYYF01004392">
    <property type="protein sequence ID" value="VDN03449.1"/>
    <property type="molecule type" value="Genomic_DNA"/>
</dbReference>
<dbReference type="PROSITE" id="PS00237">
    <property type="entry name" value="G_PROTEIN_RECEP_F1_1"/>
    <property type="match status" value="1"/>
</dbReference>
<evidence type="ECO:0000313" key="15">
    <source>
        <dbReference type="WBParaSite" id="TCLT_0000613801-mRNA-1"/>
    </source>
</evidence>
<dbReference type="PANTHER" id="PTHR24248">
    <property type="entry name" value="ADRENERGIC RECEPTOR-RELATED G-PROTEIN COUPLED RECEPTOR"/>
    <property type="match status" value="1"/>
</dbReference>
<evidence type="ECO:0000256" key="9">
    <source>
        <dbReference type="ARBA" id="ARBA00023224"/>
    </source>
</evidence>
<dbReference type="PROSITE" id="PS50262">
    <property type="entry name" value="G_PROTEIN_RECEP_F1_2"/>
    <property type="match status" value="1"/>
</dbReference>
<dbReference type="InterPro" id="IPR017452">
    <property type="entry name" value="GPCR_Rhodpsn_7TM"/>
</dbReference>
<dbReference type="GO" id="GO:0001591">
    <property type="term" value="F:dopamine neurotransmitter receptor activity, coupled via Gi/Go"/>
    <property type="evidence" value="ECO:0007669"/>
    <property type="project" value="TreeGrafter"/>
</dbReference>
<sequence length="379" mass="43457">MDGNDSESGLLTVISDNETESWSFRRLTAFGLVLIPCATIFGNTLVIVAVFCERSLHSVTNHFIVSLALADFLIALCVMSFATYFEMNSYIWGLGPFMCNLYMATDVALSTASILNLLAISVDRYAAIAWPLIYVKLSSSWKRPKVMVSALWIISIIVGLPILLGVNHHADDRCEFTNAVFIIISSLLSFFLPCTAIVILYTVILFRLHQRKKDKYWKCVNEQPIRNELSGMLTSRSQFTAMLNLFIILHFIHKFKCRSEIDGATTKMDAIKKKFFGQKQSKRQVFKITRRKLRRERKATITLAVVLGVFLFCWLPFFTLHTINAVCILQVANNCIHFNAFFLTTWLGYFNSSLNPLIYTLFDRRFRKVFRRILPCGKR</sequence>
<organism evidence="15">
    <name type="scientific">Thelazia callipaeda</name>
    <name type="common">Oriental eyeworm</name>
    <name type="synonym">Parasitic nematode</name>
    <dbReference type="NCBI Taxonomy" id="103827"/>
    <lineage>
        <taxon>Eukaryota</taxon>
        <taxon>Metazoa</taxon>
        <taxon>Ecdysozoa</taxon>
        <taxon>Nematoda</taxon>
        <taxon>Chromadorea</taxon>
        <taxon>Rhabditida</taxon>
        <taxon>Spirurina</taxon>
        <taxon>Spiruromorpha</taxon>
        <taxon>Thelazioidea</taxon>
        <taxon>Thelaziidae</taxon>
        <taxon>Thelazia</taxon>
    </lineage>
</organism>
<keyword evidence="7" id="KW-1015">Disulfide bond</keyword>
<comment type="similarity">
    <text evidence="10">Belongs to the G-protein coupled receptor 1 family.</text>
</comment>
<reference evidence="15" key="1">
    <citation type="submission" date="2017-02" db="UniProtKB">
        <authorList>
            <consortium name="WormBaseParasite"/>
        </authorList>
    </citation>
    <scope>IDENTIFICATION</scope>
</reference>
<feature type="transmembrane region" description="Helical" evidence="11">
    <location>
        <begin position="29"/>
        <end position="51"/>
    </location>
</feature>
<name>A0A0N5D033_THECL</name>
<keyword evidence="5 10" id="KW-0297">G-protein coupled receptor</keyword>
<comment type="subcellular location">
    <subcellularLocation>
        <location evidence="1">Cell membrane</location>
        <topology evidence="1">Multi-pass membrane protein</topology>
    </subcellularLocation>
</comment>
<dbReference type="OMA" id="CATCFIP"/>
<evidence type="ECO:0000256" key="1">
    <source>
        <dbReference type="ARBA" id="ARBA00004651"/>
    </source>
</evidence>
<accession>A0A0N5D033</accession>
<dbReference type="Pfam" id="PF00001">
    <property type="entry name" value="7tm_1"/>
    <property type="match status" value="1"/>
</dbReference>
<keyword evidence="3 10" id="KW-0812">Transmembrane</keyword>
<evidence type="ECO:0000256" key="8">
    <source>
        <dbReference type="ARBA" id="ARBA00023170"/>
    </source>
</evidence>
<evidence type="ECO:0000259" key="12">
    <source>
        <dbReference type="PROSITE" id="PS50262"/>
    </source>
</evidence>
<dbReference type="GO" id="GO:0045202">
    <property type="term" value="C:synapse"/>
    <property type="evidence" value="ECO:0007669"/>
    <property type="project" value="GOC"/>
</dbReference>
<dbReference type="InterPro" id="IPR000276">
    <property type="entry name" value="GPCR_Rhodpsn"/>
</dbReference>
<keyword evidence="8 10" id="KW-0675">Receptor</keyword>
<feature type="domain" description="G-protein coupled receptors family 1 profile" evidence="12">
    <location>
        <begin position="42"/>
        <end position="359"/>
    </location>
</feature>
<reference evidence="13 14" key="2">
    <citation type="submission" date="2018-11" db="EMBL/GenBank/DDBJ databases">
        <authorList>
            <consortium name="Pathogen Informatics"/>
        </authorList>
    </citation>
    <scope>NUCLEOTIDE SEQUENCE [LARGE SCALE GENOMIC DNA]</scope>
</reference>
<evidence type="ECO:0000256" key="6">
    <source>
        <dbReference type="ARBA" id="ARBA00023136"/>
    </source>
</evidence>
<proteinExistence type="inferred from homology"/>
<feature type="transmembrane region" description="Helical" evidence="11">
    <location>
        <begin position="146"/>
        <end position="167"/>
    </location>
</feature>
<dbReference type="OrthoDB" id="10034726at2759"/>